<protein>
    <recommendedName>
        <fullName evidence="6">Glutathionylspermidine synthase pre-ATP-grasp-like domain-containing protein</fullName>
    </recommendedName>
</protein>
<keyword evidence="4" id="KW-0067">ATP-binding</keyword>
<evidence type="ECO:0000256" key="2">
    <source>
        <dbReference type="ARBA" id="ARBA00022723"/>
    </source>
</evidence>
<dbReference type="InterPro" id="IPR005494">
    <property type="entry name" value="GSPS_pre-ATP-grasp-like_dom"/>
</dbReference>
<evidence type="ECO:0000256" key="3">
    <source>
        <dbReference type="ARBA" id="ARBA00022741"/>
    </source>
</evidence>
<dbReference type="InterPro" id="IPR016185">
    <property type="entry name" value="PreATP-grasp_dom_sf"/>
</dbReference>
<accession>A0ABQ0QAT4</accession>
<proteinExistence type="predicted"/>
<keyword evidence="5" id="KW-0460">Magnesium</keyword>
<keyword evidence="8" id="KW-1185">Reference proteome</keyword>
<dbReference type="EMBL" id="BAQW01000005">
    <property type="protein sequence ID" value="GBR11311.1"/>
    <property type="molecule type" value="Genomic_DNA"/>
</dbReference>
<evidence type="ECO:0000256" key="5">
    <source>
        <dbReference type="ARBA" id="ARBA00022842"/>
    </source>
</evidence>
<organism evidence="7 8">
    <name type="scientific">Gluconobacter frateurii NRIC 0228</name>
    <dbReference type="NCBI Taxonomy" id="1307946"/>
    <lineage>
        <taxon>Bacteria</taxon>
        <taxon>Pseudomonadati</taxon>
        <taxon>Pseudomonadota</taxon>
        <taxon>Alphaproteobacteria</taxon>
        <taxon>Acetobacterales</taxon>
        <taxon>Acetobacteraceae</taxon>
        <taxon>Gluconobacter</taxon>
    </lineage>
</organism>
<comment type="caution">
    <text evidence="7">The sequence shown here is derived from an EMBL/GenBank/DDBJ whole genome shotgun (WGS) entry which is preliminary data.</text>
</comment>
<evidence type="ECO:0000313" key="7">
    <source>
        <dbReference type="EMBL" id="GBR11311.1"/>
    </source>
</evidence>
<feature type="domain" description="Glutathionylspermidine synthase pre-ATP-grasp-like" evidence="6">
    <location>
        <begin position="1"/>
        <end position="56"/>
    </location>
</feature>
<dbReference type="Gene3D" id="3.30.1490.330">
    <property type="match status" value="1"/>
</dbReference>
<reference evidence="7" key="1">
    <citation type="submission" date="2013-04" db="EMBL/GenBank/DDBJ databases">
        <title>The genome sequencing project of 58 acetic acid bacteria.</title>
        <authorList>
            <person name="Okamoto-Kainuma A."/>
            <person name="Ishikawa M."/>
            <person name="Umino S."/>
            <person name="Koizumi Y."/>
            <person name="Shiwa Y."/>
            <person name="Yoshikawa H."/>
            <person name="Matsutani M."/>
            <person name="Matsushita K."/>
        </authorList>
    </citation>
    <scope>NUCLEOTIDE SEQUENCE</scope>
    <source>
        <strain evidence="7">NRIC 0228</strain>
    </source>
</reference>
<sequence>MHPWERMFRAPEARHLQNCGSTFLNPQWAALLSNKALLPALWKCYPGHPNLLSAGYPKVFEEFADHRIDDVTASIGMWIVGDRFSALIMRESPDPIVRNTSPLVPYVIRKTRILRDHRKWL</sequence>
<gene>
    <name evidence="7" type="ORF">AA0228_1331</name>
</gene>
<dbReference type="SUPFAM" id="SSF52440">
    <property type="entry name" value="PreATP-grasp domain"/>
    <property type="match status" value="1"/>
</dbReference>
<keyword evidence="2" id="KW-0479">Metal-binding</keyword>
<name>A0ABQ0QAT4_9PROT</name>
<dbReference type="Proteomes" id="UP001061070">
    <property type="component" value="Unassembled WGS sequence"/>
</dbReference>
<keyword evidence="1" id="KW-0436">Ligase</keyword>
<dbReference type="Pfam" id="PF03738">
    <property type="entry name" value="GSP_synth"/>
    <property type="match status" value="1"/>
</dbReference>
<evidence type="ECO:0000313" key="8">
    <source>
        <dbReference type="Proteomes" id="UP001061070"/>
    </source>
</evidence>
<evidence type="ECO:0000259" key="6">
    <source>
        <dbReference type="Pfam" id="PF03738"/>
    </source>
</evidence>
<keyword evidence="3" id="KW-0547">Nucleotide-binding</keyword>
<evidence type="ECO:0000256" key="4">
    <source>
        <dbReference type="ARBA" id="ARBA00022840"/>
    </source>
</evidence>
<evidence type="ECO:0000256" key="1">
    <source>
        <dbReference type="ARBA" id="ARBA00022598"/>
    </source>
</evidence>